<evidence type="ECO:0000256" key="9">
    <source>
        <dbReference type="ARBA" id="ARBA00022821"/>
    </source>
</evidence>
<comment type="subcellular location">
    <subcellularLocation>
        <location evidence="2">Cytoplasm</location>
    </subcellularLocation>
</comment>
<dbReference type="InterPro" id="IPR036388">
    <property type="entry name" value="WH-like_DNA-bd_sf"/>
</dbReference>
<evidence type="ECO:0000256" key="5">
    <source>
        <dbReference type="ARBA" id="ARBA00022614"/>
    </source>
</evidence>
<evidence type="ECO:0000256" key="7">
    <source>
        <dbReference type="ARBA" id="ARBA00022737"/>
    </source>
</evidence>
<dbReference type="InterPro" id="IPR044974">
    <property type="entry name" value="Disease_R_plants"/>
</dbReference>
<evidence type="ECO:0000256" key="8">
    <source>
        <dbReference type="ARBA" id="ARBA00022741"/>
    </source>
</evidence>
<dbReference type="Pfam" id="PF23559">
    <property type="entry name" value="WHD_DRP"/>
    <property type="match status" value="1"/>
</dbReference>
<evidence type="ECO:0000313" key="16">
    <source>
        <dbReference type="Proteomes" id="UP001190926"/>
    </source>
</evidence>
<dbReference type="Gene3D" id="1.10.10.10">
    <property type="entry name" value="Winged helix-like DNA-binding domain superfamily/Winged helix DNA-binding domain"/>
    <property type="match status" value="1"/>
</dbReference>
<dbReference type="GO" id="GO:0005737">
    <property type="term" value="C:cytoplasm"/>
    <property type="evidence" value="ECO:0007669"/>
    <property type="project" value="UniProtKB-SubCell"/>
</dbReference>
<dbReference type="FunFam" id="3.40.50.300:FF:001091">
    <property type="entry name" value="Probable disease resistance protein At1g61300"/>
    <property type="match status" value="1"/>
</dbReference>
<evidence type="ECO:0000259" key="14">
    <source>
        <dbReference type="Pfam" id="PF23598"/>
    </source>
</evidence>
<dbReference type="Proteomes" id="UP001190926">
    <property type="component" value="Unassembled WGS sequence"/>
</dbReference>
<dbReference type="InterPro" id="IPR042197">
    <property type="entry name" value="Apaf_helical"/>
</dbReference>
<evidence type="ECO:0000256" key="11">
    <source>
        <dbReference type="SAM" id="MobiDB-lite"/>
    </source>
</evidence>
<dbReference type="GO" id="GO:0005524">
    <property type="term" value="F:ATP binding"/>
    <property type="evidence" value="ECO:0007669"/>
    <property type="project" value="UniProtKB-KW"/>
</dbReference>
<keyword evidence="4" id="KW-0963">Cytoplasm</keyword>
<evidence type="ECO:0000256" key="4">
    <source>
        <dbReference type="ARBA" id="ARBA00022490"/>
    </source>
</evidence>
<dbReference type="PANTHER" id="PTHR23155">
    <property type="entry name" value="DISEASE RESISTANCE PROTEIN RP"/>
    <property type="match status" value="1"/>
</dbReference>
<dbReference type="AlphaFoldDB" id="A0AAD4J6X6"/>
<dbReference type="InterPro" id="IPR027417">
    <property type="entry name" value="P-loop_NTPase"/>
</dbReference>
<dbReference type="EMBL" id="SDAM02000133">
    <property type="protein sequence ID" value="KAH6827946.1"/>
    <property type="molecule type" value="Genomic_DNA"/>
</dbReference>
<dbReference type="GO" id="GO:0051607">
    <property type="term" value="P:defense response to virus"/>
    <property type="evidence" value="ECO:0007669"/>
    <property type="project" value="UniProtKB-ARBA"/>
</dbReference>
<comment type="function">
    <text evidence="1">Confers resistance to late blight (Phytophthora infestans) races carrying the avirulence gene Avr1. Resistance proteins guard the plant against pathogens that contain an appropriate avirulence protein via an indirect interaction with this avirulence protein. That triggers a defense system including the hypersensitive response, which restricts the pathogen growth.</text>
</comment>
<dbReference type="GO" id="GO:0043531">
    <property type="term" value="F:ADP binding"/>
    <property type="evidence" value="ECO:0007669"/>
    <property type="project" value="InterPro"/>
</dbReference>
<feature type="domain" description="Disease resistance R13L4/SHOC-2-like LRR" evidence="14">
    <location>
        <begin position="531"/>
        <end position="735"/>
    </location>
</feature>
<comment type="caution">
    <text evidence="15">The sequence shown here is derived from an EMBL/GenBank/DDBJ whole genome shotgun (WGS) entry which is preliminary data.</text>
</comment>
<name>A0AAD4J6X6_PERFH</name>
<feature type="domain" description="NB-ARC" evidence="12">
    <location>
        <begin position="159"/>
        <end position="323"/>
    </location>
</feature>
<evidence type="ECO:0000256" key="3">
    <source>
        <dbReference type="ARBA" id="ARBA00008894"/>
    </source>
</evidence>
<gene>
    <name evidence="15" type="ORF">C2S53_013414</name>
</gene>
<dbReference type="Gene3D" id="1.20.5.4130">
    <property type="match status" value="1"/>
</dbReference>
<evidence type="ECO:0000259" key="12">
    <source>
        <dbReference type="Pfam" id="PF00931"/>
    </source>
</evidence>
<dbReference type="InterPro" id="IPR032675">
    <property type="entry name" value="LRR_dom_sf"/>
</dbReference>
<evidence type="ECO:0000259" key="13">
    <source>
        <dbReference type="Pfam" id="PF23559"/>
    </source>
</evidence>
<keyword evidence="7" id="KW-0677">Repeat</keyword>
<evidence type="ECO:0000313" key="15">
    <source>
        <dbReference type="EMBL" id="KAH6827946.1"/>
    </source>
</evidence>
<evidence type="ECO:0000256" key="1">
    <source>
        <dbReference type="ARBA" id="ARBA00002074"/>
    </source>
</evidence>
<keyword evidence="9" id="KW-0611">Plant defense</keyword>
<evidence type="ECO:0000256" key="6">
    <source>
        <dbReference type="ARBA" id="ARBA00022667"/>
    </source>
</evidence>
<dbReference type="Gene3D" id="3.40.50.300">
    <property type="entry name" value="P-loop containing nucleotide triphosphate hydrolases"/>
    <property type="match status" value="1"/>
</dbReference>
<evidence type="ECO:0000256" key="2">
    <source>
        <dbReference type="ARBA" id="ARBA00004496"/>
    </source>
</evidence>
<dbReference type="FunFam" id="1.10.10.10:FF:000322">
    <property type="entry name" value="Probable disease resistance protein At1g63360"/>
    <property type="match status" value="1"/>
</dbReference>
<reference evidence="15 16" key="1">
    <citation type="journal article" date="2021" name="Nat. Commun.">
        <title>Incipient diploidization of the medicinal plant Perilla within 10,000 years.</title>
        <authorList>
            <person name="Zhang Y."/>
            <person name="Shen Q."/>
            <person name="Leng L."/>
            <person name="Zhang D."/>
            <person name="Chen S."/>
            <person name="Shi Y."/>
            <person name="Ning Z."/>
            <person name="Chen S."/>
        </authorList>
    </citation>
    <scope>NUCLEOTIDE SEQUENCE [LARGE SCALE GENOMIC DNA]</scope>
    <source>
        <strain evidence="16">cv. PC099</strain>
    </source>
</reference>
<dbReference type="Pfam" id="PF23598">
    <property type="entry name" value="LRR_14"/>
    <property type="match status" value="1"/>
</dbReference>
<keyword evidence="8" id="KW-0547">Nucleotide-binding</keyword>
<keyword evidence="16" id="KW-1185">Reference proteome</keyword>
<dbReference type="PRINTS" id="PR00364">
    <property type="entry name" value="DISEASERSIST"/>
</dbReference>
<keyword evidence="5" id="KW-0433">Leucine-rich repeat</keyword>
<evidence type="ECO:0008006" key="17">
    <source>
        <dbReference type="Google" id="ProtNLM"/>
    </source>
</evidence>
<evidence type="ECO:0000256" key="10">
    <source>
        <dbReference type="ARBA" id="ARBA00022840"/>
    </source>
</evidence>
<dbReference type="Pfam" id="PF00931">
    <property type="entry name" value="NB-ARC"/>
    <property type="match status" value="1"/>
</dbReference>
<dbReference type="SUPFAM" id="SSF52058">
    <property type="entry name" value="L domain-like"/>
    <property type="match status" value="1"/>
</dbReference>
<feature type="domain" description="Disease resistance protein winged helix" evidence="13">
    <location>
        <begin position="406"/>
        <end position="478"/>
    </location>
</feature>
<proteinExistence type="inferred from homology"/>
<dbReference type="PANTHER" id="PTHR23155:SF1152">
    <property type="entry name" value="AAA+ ATPASE DOMAIN-CONTAINING PROTEIN"/>
    <property type="match status" value="1"/>
</dbReference>
<dbReference type="Gene3D" id="1.10.8.430">
    <property type="entry name" value="Helical domain of apoptotic protease-activating factors"/>
    <property type="match status" value="1"/>
</dbReference>
<dbReference type="Gene3D" id="3.80.10.10">
    <property type="entry name" value="Ribonuclease Inhibitor"/>
    <property type="match status" value="1"/>
</dbReference>
<accession>A0AAD4J6X6</accession>
<dbReference type="GO" id="GO:0009626">
    <property type="term" value="P:plant-type hypersensitive response"/>
    <property type="evidence" value="ECO:0007669"/>
    <property type="project" value="UniProtKB-KW"/>
</dbReference>
<keyword evidence="10" id="KW-0067">ATP-binding</keyword>
<sequence>MAYAALVSLANTIDRNLNHNLFSIPLEQKQQIISLCEYVTPFQAFLEKFPDKFTSLEGRMREVAHQAEDIIEYLVLEKVFSSPDDESGCRASGKYELQLEQVTEEIDLIAGEVKEIEDSSSSKDVQQRGADSSPLSSSSSDAPAIHKESMVGFEEYAIEIKERLCGEPSNLQVIPICGMGGIGKTTLAKNVYDDPLIVENFVIRVWVTISQDYSAQRILSSLLESMKEFNTGRLGQTDEEKVHKILMGRRYLVVMDDIWNSEAWDVVRMVFPNDGNGSRIMLTTRLSDVASYPDPWSKLYEMHLMDADQSWDLFKQKVFPDEDCPSELESIGKEISKSCKGLPLAIVVIAGLLSTVSKNPASWQEIAENVKSTETAEQEQIEEILSLSYTHLPQYLRPYFLYMGSFPEDEEIHVVKLIRLWTAEGFMKPPIDSESFEKVGEECLEELVKRNLVLVTKRKCDGSRIKSCSLHDLMRDLCIRKAHETKLFLNLMDKHVEKESFIESIQNQRRVNVDSSNVMHLSSINSSSIHSIKCLHRNLIKLEFLESVRLLRLLDAEPADVEYSPSMARLYELFHLRYLAIRYCHGISRALLNLQNLQTLIIHREKRDKFFIGVTCNLGLQWFMPQLRHVYFYGTIYFYDPPEETACSLESLQTLSYVEHQSCTERNLKMMPNLKKLKIDCSTGVRRGDAACLNDLIHLHRLENLEVYAGCWVDSRPKSYIITFPRMLKRLSLRDLNLAWNDMFIVGSLPNLQVLKLKSCACIGSTWETMEGAFPVLEVLLMESLRLENWITESSHFPYLKRLLLHSCWNLNGIPNDIGEIPTLELIEVKGDVRKSLVKSVEEIQKEQEELGNNTLQVLCINAKTSKQQRFHSDEISDDGQD</sequence>
<dbReference type="SUPFAM" id="SSF52540">
    <property type="entry name" value="P-loop containing nucleoside triphosphate hydrolases"/>
    <property type="match status" value="1"/>
</dbReference>
<organism evidence="15 16">
    <name type="scientific">Perilla frutescens var. hirtella</name>
    <name type="common">Perilla citriodora</name>
    <name type="synonym">Perilla setoyensis</name>
    <dbReference type="NCBI Taxonomy" id="608512"/>
    <lineage>
        <taxon>Eukaryota</taxon>
        <taxon>Viridiplantae</taxon>
        <taxon>Streptophyta</taxon>
        <taxon>Embryophyta</taxon>
        <taxon>Tracheophyta</taxon>
        <taxon>Spermatophyta</taxon>
        <taxon>Magnoliopsida</taxon>
        <taxon>eudicotyledons</taxon>
        <taxon>Gunneridae</taxon>
        <taxon>Pentapetalae</taxon>
        <taxon>asterids</taxon>
        <taxon>lamiids</taxon>
        <taxon>Lamiales</taxon>
        <taxon>Lamiaceae</taxon>
        <taxon>Nepetoideae</taxon>
        <taxon>Elsholtzieae</taxon>
        <taxon>Perilla</taxon>
    </lineage>
</organism>
<feature type="region of interest" description="Disordered" evidence="11">
    <location>
        <begin position="115"/>
        <end position="144"/>
    </location>
</feature>
<comment type="similarity">
    <text evidence="3">Belongs to the disease resistance NB-LRR family.</text>
</comment>
<feature type="compositionally biased region" description="Low complexity" evidence="11">
    <location>
        <begin position="130"/>
        <end position="143"/>
    </location>
</feature>
<keyword evidence="6" id="KW-0381">Hypersensitive response</keyword>
<dbReference type="InterPro" id="IPR002182">
    <property type="entry name" value="NB-ARC"/>
</dbReference>
<dbReference type="InterPro" id="IPR055414">
    <property type="entry name" value="LRR_R13L4/SHOC2-like"/>
</dbReference>
<dbReference type="InterPro" id="IPR058922">
    <property type="entry name" value="WHD_DRP"/>
</dbReference>
<protein>
    <recommendedName>
        <fullName evidence="17">NB-ARC domain-containing protein</fullName>
    </recommendedName>
</protein>